<feature type="transmembrane region" description="Helical" evidence="1">
    <location>
        <begin position="20"/>
        <end position="38"/>
    </location>
</feature>
<organism evidence="3 4">
    <name type="scientific">Gemmatirosa kalamazoonensis</name>
    <dbReference type="NCBI Taxonomy" id="861299"/>
    <lineage>
        <taxon>Bacteria</taxon>
        <taxon>Pseudomonadati</taxon>
        <taxon>Gemmatimonadota</taxon>
        <taxon>Gemmatimonadia</taxon>
        <taxon>Gemmatimonadales</taxon>
        <taxon>Gemmatimonadaceae</taxon>
        <taxon>Gemmatirosa</taxon>
    </lineage>
</organism>
<keyword evidence="3" id="KW-0614">Plasmid</keyword>
<dbReference type="AlphaFoldDB" id="W0RT86"/>
<dbReference type="PANTHER" id="PTHR34220">
    <property type="entry name" value="SENSOR HISTIDINE KINASE YPDA"/>
    <property type="match status" value="1"/>
</dbReference>
<dbReference type="GO" id="GO:0016020">
    <property type="term" value="C:membrane"/>
    <property type="evidence" value="ECO:0007669"/>
    <property type="project" value="InterPro"/>
</dbReference>
<geneLocation type="plasmid" evidence="3 4">
    <name>2</name>
</geneLocation>
<feature type="domain" description="Signal transduction histidine kinase internal region" evidence="2">
    <location>
        <begin position="128"/>
        <end position="205"/>
    </location>
</feature>
<proteinExistence type="predicted"/>
<dbReference type="KEGG" id="gba:J421_6005"/>
<name>W0RT86_9BACT</name>
<keyword evidence="1" id="KW-0472">Membrane</keyword>
<gene>
    <name evidence="3" type="ORF">J421_6005</name>
</gene>
<dbReference type="FunCoup" id="W0RT86">
    <property type="interactions" value="47"/>
</dbReference>
<protein>
    <submittedName>
        <fullName evidence="3">Histidine kinase internal region</fullName>
    </submittedName>
</protein>
<dbReference type="EMBL" id="CP007130">
    <property type="protein sequence ID" value="AHG93540.1"/>
    <property type="molecule type" value="Genomic_DNA"/>
</dbReference>
<dbReference type="HOGENOM" id="CLU_020473_1_1_0"/>
<dbReference type="InterPro" id="IPR036890">
    <property type="entry name" value="HATPase_C_sf"/>
</dbReference>
<reference evidence="3 4" key="1">
    <citation type="journal article" date="2014" name="Genome Announc.">
        <title>Genome Sequence and Methylome of Soil Bacterium Gemmatirosa kalamazoonensis KBS708T, a Member of the Rarely Cultivated Gemmatimonadetes Phylum.</title>
        <authorList>
            <person name="Debruyn J.M."/>
            <person name="Radosevich M."/>
            <person name="Wommack K.E."/>
            <person name="Polson S.W."/>
            <person name="Hauser L.J."/>
            <person name="Fawaz M.N."/>
            <person name="Korlach J."/>
            <person name="Tsai Y.C."/>
        </authorList>
    </citation>
    <scope>NUCLEOTIDE SEQUENCE [LARGE SCALE GENOMIC DNA]</scope>
    <source>
        <strain evidence="3 4">KBS708</strain>
        <plasmid evidence="4">Plasmid 2</plasmid>
    </source>
</reference>
<feature type="transmembrane region" description="Helical" evidence="1">
    <location>
        <begin position="50"/>
        <end position="73"/>
    </location>
</feature>
<dbReference type="GO" id="GO:0000155">
    <property type="term" value="F:phosphorelay sensor kinase activity"/>
    <property type="evidence" value="ECO:0007669"/>
    <property type="project" value="InterPro"/>
</dbReference>
<sequence length="322" mass="34794">MSPLHLVVASVWTTDEIIAAAIRLPVGAAIIAFVYHFVRRVPWPRPFRLRFAAFHIVGAPIAAFTWFLVTAVLEALVPGHVPELSLQSRAFEMTFIGVFMYAIVVGISYAADGSARAARAESVAARTQLAALRSQVQPHFLFNALHTVVQLIPVDPQRAAEAAELVGDLLRATLEEKRDEVTLGDEWTFVSRYLALERIRFGDRLVVHADMDDELLDERVPVFALQTLVENAVRHGAAPRTAATEIVVTAAASRSELMLSVRDSGDGVRALPAKPSPGTGLARLRDRLGVLYGSAASLVCGPAPEGGFEALLVVPRHRGAAS</sequence>
<dbReference type="Proteomes" id="UP000019151">
    <property type="component" value="Plasmid 2"/>
</dbReference>
<dbReference type="eggNOG" id="COG2972">
    <property type="taxonomic scope" value="Bacteria"/>
</dbReference>
<feature type="transmembrane region" description="Helical" evidence="1">
    <location>
        <begin position="93"/>
        <end position="111"/>
    </location>
</feature>
<keyword evidence="1" id="KW-1133">Transmembrane helix</keyword>
<evidence type="ECO:0000256" key="1">
    <source>
        <dbReference type="SAM" id="Phobius"/>
    </source>
</evidence>
<evidence type="ECO:0000313" key="3">
    <source>
        <dbReference type="EMBL" id="AHG93540.1"/>
    </source>
</evidence>
<dbReference type="Pfam" id="PF06580">
    <property type="entry name" value="His_kinase"/>
    <property type="match status" value="1"/>
</dbReference>
<dbReference type="PANTHER" id="PTHR34220:SF9">
    <property type="entry name" value="SIGNAL TRANSDUCTION HISTIDINE KINASE INTERNAL REGION DOMAIN-CONTAINING PROTEIN"/>
    <property type="match status" value="1"/>
</dbReference>
<accession>W0RT86</accession>
<dbReference type="InterPro" id="IPR050640">
    <property type="entry name" value="Bact_2-comp_sensor_kinase"/>
</dbReference>
<dbReference type="OrthoDB" id="2514702at2"/>
<dbReference type="PATRIC" id="fig|861299.3.peg.6059"/>
<keyword evidence="1" id="KW-0812">Transmembrane</keyword>
<keyword evidence="3" id="KW-0418">Kinase</keyword>
<dbReference type="RefSeq" id="WP_025414841.1">
    <property type="nucleotide sequence ID" value="NZ_CP007130.1"/>
</dbReference>
<evidence type="ECO:0000313" key="4">
    <source>
        <dbReference type="Proteomes" id="UP000019151"/>
    </source>
</evidence>
<dbReference type="SUPFAM" id="SSF55874">
    <property type="entry name" value="ATPase domain of HSP90 chaperone/DNA topoisomerase II/histidine kinase"/>
    <property type="match status" value="1"/>
</dbReference>
<dbReference type="InParanoid" id="W0RT86"/>
<evidence type="ECO:0000259" key="2">
    <source>
        <dbReference type="Pfam" id="PF06580"/>
    </source>
</evidence>
<dbReference type="Gene3D" id="3.30.565.10">
    <property type="entry name" value="Histidine kinase-like ATPase, C-terminal domain"/>
    <property type="match status" value="1"/>
</dbReference>
<keyword evidence="4" id="KW-1185">Reference proteome</keyword>
<dbReference type="InterPro" id="IPR010559">
    <property type="entry name" value="Sig_transdc_His_kin_internal"/>
</dbReference>
<keyword evidence="3" id="KW-0808">Transferase</keyword>